<protein>
    <recommendedName>
        <fullName evidence="4">DDE Tnp4 domain-containing protein</fullName>
    </recommendedName>
</protein>
<name>A0A0L6VJU5_9BASI</name>
<keyword evidence="1" id="KW-1133">Transmembrane helix</keyword>
<accession>A0A0L6VJU5</accession>
<reference evidence="2 3" key="1">
    <citation type="submission" date="2015-08" db="EMBL/GenBank/DDBJ databases">
        <title>Next Generation Sequencing and Analysis of the Genome of Puccinia sorghi L Schw, the Causal Agent of Maize Common Rust.</title>
        <authorList>
            <person name="Rochi L."/>
            <person name="Burguener G."/>
            <person name="Darino M."/>
            <person name="Turjanski A."/>
            <person name="Kreff E."/>
            <person name="Dieguez M.J."/>
            <person name="Sacco F."/>
        </authorList>
    </citation>
    <scope>NUCLEOTIDE SEQUENCE [LARGE SCALE GENOMIC DNA]</scope>
    <source>
        <strain evidence="2 3">RO10H11247</strain>
    </source>
</reference>
<evidence type="ECO:0000313" key="3">
    <source>
        <dbReference type="Proteomes" id="UP000037035"/>
    </source>
</evidence>
<evidence type="ECO:0008006" key="4">
    <source>
        <dbReference type="Google" id="ProtNLM"/>
    </source>
</evidence>
<proteinExistence type="predicted"/>
<dbReference type="AlphaFoldDB" id="A0A0L6VJU5"/>
<organism evidence="2 3">
    <name type="scientific">Puccinia sorghi</name>
    <dbReference type="NCBI Taxonomy" id="27349"/>
    <lineage>
        <taxon>Eukaryota</taxon>
        <taxon>Fungi</taxon>
        <taxon>Dikarya</taxon>
        <taxon>Basidiomycota</taxon>
        <taxon>Pucciniomycotina</taxon>
        <taxon>Pucciniomycetes</taxon>
        <taxon>Pucciniales</taxon>
        <taxon>Pucciniaceae</taxon>
        <taxon>Puccinia</taxon>
    </lineage>
</organism>
<keyword evidence="3" id="KW-1185">Reference proteome</keyword>
<dbReference type="OrthoDB" id="2649667at2759"/>
<evidence type="ECO:0000313" key="2">
    <source>
        <dbReference type="EMBL" id="KNZ60979.1"/>
    </source>
</evidence>
<feature type="transmembrane region" description="Helical" evidence="1">
    <location>
        <begin position="26"/>
        <end position="48"/>
    </location>
</feature>
<keyword evidence="1" id="KW-0812">Transmembrane</keyword>
<dbReference type="Proteomes" id="UP000037035">
    <property type="component" value="Unassembled WGS sequence"/>
</dbReference>
<evidence type="ECO:0000256" key="1">
    <source>
        <dbReference type="SAM" id="Phobius"/>
    </source>
</evidence>
<sequence length="184" mass="20911">MFVFLCEMSVKPQWIKVSISFLMWQFYLMIVGIMTTGMTKASVVNWIAMPRSTPYKTTKRDSVYLIAASGFPTKTTLVPAFKKPPHRPIPQLKEKFNQHLASLWVCNKHCIGILKGRFQSLCTCVVLHNFLLNDDSPLIDCNSNLNNPLVPRENNNLHGRGVNSSGNQHQEKVFQGVLRHLELA</sequence>
<keyword evidence="1" id="KW-0472">Membrane</keyword>
<dbReference type="EMBL" id="LAVV01005253">
    <property type="protein sequence ID" value="KNZ60979.1"/>
    <property type="molecule type" value="Genomic_DNA"/>
</dbReference>
<comment type="caution">
    <text evidence="2">The sequence shown here is derived from an EMBL/GenBank/DDBJ whole genome shotgun (WGS) entry which is preliminary data.</text>
</comment>
<dbReference type="VEuPathDB" id="FungiDB:VP01_1472g8"/>
<gene>
    <name evidence="2" type="ORF">VP01_1472g8</name>
</gene>